<gene>
    <name evidence="4" type="ORF">LEP1GSC194_2607</name>
</gene>
<comment type="similarity">
    <text evidence="3">Belongs to the trans-sulfuration enzymes family.</text>
</comment>
<protein>
    <submittedName>
        <fullName evidence="4">Cys/Met metabolism PLP-dependent enzyme</fullName>
    </submittedName>
</protein>
<proteinExistence type="inferred from homology"/>
<evidence type="ECO:0000313" key="5">
    <source>
        <dbReference type="Proteomes" id="UP000011988"/>
    </source>
</evidence>
<organism evidence="4 5">
    <name type="scientific">Leptospira alstonii serovar Sichuan str. 79601</name>
    <dbReference type="NCBI Taxonomy" id="1218565"/>
    <lineage>
        <taxon>Bacteria</taxon>
        <taxon>Pseudomonadati</taxon>
        <taxon>Spirochaetota</taxon>
        <taxon>Spirochaetia</taxon>
        <taxon>Leptospirales</taxon>
        <taxon>Leptospiraceae</taxon>
        <taxon>Leptospira</taxon>
    </lineage>
</organism>
<dbReference type="InterPro" id="IPR051750">
    <property type="entry name" value="Trans-sulfuration_enzymes"/>
</dbReference>
<sequence>MLKEINEPHRTLCGERIPFENIHAVSVSLPQLADVIGYEEKRTETLSRLKSGYPRFVAHSYIARILDYNREVKKISTPQFIVSSKKAANTIVEKFSIQKYEIIEDEGIITLVIPNLKDLEKEILSFIQHTGCLASSRMAEDFLLKKGILQEIFREKVEKENPNRKIISTLSSFYGNLNPEILLCVSGMNGVYSAFESLDGIQRKKGKTIWIRLGWLYVDNIRILEKYTKDSYVIHNATDLEDLEQFLKRNSGQVAGIITECPTNPLLLVPDYERLKSIVDLYQIPLIADISVAGSAVINILPYVDVVVESLTKFACGNGDLMMGAIVLNKSSRWFSEILPLCKEWIEEPYLRDCERLAYEIQGFEERVLKISENVKKLAAFFSQQPGIRNVFWTGSADSSKNFEKIARIPGIQSGVLSIELSIPLEKFYDRLALLKGPSFGTEFTLNMLYVYLAHYELVTEEEGRKFLKENGLDPNLIRISVGIEDTDLLIQEYKKALEV</sequence>
<dbReference type="InterPro" id="IPR000277">
    <property type="entry name" value="Cys/Met-Metab_PyrdxlP-dep_enz"/>
</dbReference>
<dbReference type="Proteomes" id="UP000011988">
    <property type="component" value="Unassembled WGS sequence"/>
</dbReference>
<dbReference type="PANTHER" id="PTHR42699:SF1">
    <property type="entry name" value="CYSTATHIONINE GAMMA-SYNTHASE-RELATED"/>
    <property type="match status" value="1"/>
</dbReference>
<dbReference type="EMBL" id="ANIK01000003">
    <property type="protein sequence ID" value="EMJ98016.1"/>
    <property type="molecule type" value="Genomic_DNA"/>
</dbReference>
<dbReference type="InterPro" id="IPR015422">
    <property type="entry name" value="PyrdxlP-dep_Trfase_small"/>
</dbReference>
<name>M6D5U3_9LEPT</name>
<dbReference type="SUPFAM" id="SSF53383">
    <property type="entry name" value="PLP-dependent transferases"/>
    <property type="match status" value="1"/>
</dbReference>
<dbReference type="Gene3D" id="3.90.1150.10">
    <property type="entry name" value="Aspartate Aminotransferase, domain 1"/>
    <property type="match status" value="1"/>
</dbReference>
<reference evidence="4 5" key="1">
    <citation type="submission" date="2013-01" db="EMBL/GenBank/DDBJ databases">
        <authorList>
            <person name="Harkins D.M."/>
            <person name="Durkin A.S."/>
            <person name="Brinkac L.M."/>
            <person name="Haft D.H."/>
            <person name="Selengut J.D."/>
            <person name="Sanka R."/>
            <person name="DePew J."/>
            <person name="Purushe J."/>
            <person name="Galloway R.L."/>
            <person name="Vinetz J.M."/>
            <person name="Sutton G.G."/>
            <person name="Nierman W.C."/>
            <person name="Fouts D.E."/>
        </authorList>
    </citation>
    <scope>NUCLEOTIDE SEQUENCE [LARGE SCALE GENOMIC DNA]</scope>
    <source>
        <strain evidence="4 5">79601</strain>
    </source>
</reference>
<evidence type="ECO:0000256" key="2">
    <source>
        <dbReference type="ARBA" id="ARBA00022898"/>
    </source>
</evidence>
<dbReference type="Gene3D" id="3.40.640.10">
    <property type="entry name" value="Type I PLP-dependent aspartate aminotransferase-like (Major domain)"/>
    <property type="match status" value="1"/>
</dbReference>
<dbReference type="InterPro" id="IPR015424">
    <property type="entry name" value="PyrdxlP-dep_Trfase"/>
</dbReference>
<dbReference type="PANTHER" id="PTHR42699">
    <property type="match status" value="1"/>
</dbReference>
<dbReference type="PATRIC" id="fig|1218565.3.peg.299"/>
<comment type="caution">
    <text evidence="4">The sequence shown here is derived from an EMBL/GenBank/DDBJ whole genome shotgun (WGS) entry which is preliminary data.</text>
</comment>
<dbReference type="AlphaFoldDB" id="M6D5U3"/>
<dbReference type="InterPro" id="IPR015421">
    <property type="entry name" value="PyrdxlP-dep_Trfase_major"/>
</dbReference>
<dbReference type="RefSeq" id="WP_020771750.1">
    <property type="nucleotide sequence ID" value="NZ_ANIK01000003.1"/>
</dbReference>
<dbReference type="GO" id="GO:0030170">
    <property type="term" value="F:pyridoxal phosphate binding"/>
    <property type="evidence" value="ECO:0007669"/>
    <property type="project" value="InterPro"/>
</dbReference>
<keyword evidence="2 3" id="KW-0663">Pyridoxal phosphate</keyword>
<evidence type="ECO:0000313" key="4">
    <source>
        <dbReference type="EMBL" id="EMJ98016.1"/>
    </source>
</evidence>
<evidence type="ECO:0000256" key="1">
    <source>
        <dbReference type="ARBA" id="ARBA00001933"/>
    </source>
</evidence>
<comment type="cofactor">
    <cofactor evidence="1 3">
        <name>pyridoxal 5'-phosphate</name>
        <dbReference type="ChEBI" id="CHEBI:597326"/>
    </cofactor>
</comment>
<dbReference type="OrthoDB" id="262490at2"/>
<evidence type="ECO:0000256" key="3">
    <source>
        <dbReference type="RuleBase" id="RU362118"/>
    </source>
</evidence>
<dbReference type="GO" id="GO:0019346">
    <property type="term" value="P:transsulfuration"/>
    <property type="evidence" value="ECO:0007669"/>
    <property type="project" value="InterPro"/>
</dbReference>
<dbReference type="Pfam" id="PF01053">
    <property type="entry name" value="Cys_Met_Meta_PP"/>
    <property type="match status" value="1"/>
</dbReference>
<accession>M6D5U3</accession>